<dbReference type="PANTHER" id="PTHR33221:SF15">
    <property type="entry name" value="HTH-TYPE TRANSCRIPTIONAL REGULATOR YWGB-RELATED"/>
    <property type="match status" value="1"/>
</dbReference>
<gene>
    <name evidence="1" type="primary">ywnA</name>
    <name evidence="1" type="ORF">GAK29_04031</name>
</gene>
<dbReference type="AlphaFoldDB" id="A0A833URZ5"/>
<reference evidence="2" key="1">
    <citation type="journal article" date="2020" name="MBio">
        <title>Horizontal gene transfer to a defensive symbiont with a reduced genome amongst a multipartite beetle microbiome.</title>
        <authorList>
            <person name="Waterworth S.C."/>
            <person name="Florez L.V."/>
            <person name="Rees E.R."/>
            <person name="Hertweck C."/>
            <person name="Kaltenpoth M."/>
            <person name="Kwan J.C."/>
        </authorList>
    </citation>
    <scope>NUCLEOTIDE SEQUENCE [LARGE SCALE GENOMIC DNA]</scope>
</reference>
<name>A0A833URZ5_ACIBZ</name>
<evidence type="ECO:0000313" key="1">
    <source>
        <dbReference type="EMBL" id="KAF1019060.1"/>
    </source>
</evidence>
<accession>A0A833URZ5</accession>
<comment type="caution">
    <text evidence="1">The sequence shown here is derived from an EMBL/GenBank/DDBJ whole genome shotgun (WGS) entry which is preliminary data.</text>
</comment>
<dbReference type="PROSITE" id="PS51197">
    <property type="entry name" value="HTH_RRF2_2"/>
    <property type="match status" value="1"/>
</dbReference>
<dbReference type="InterPro" id="IPR000944">
    <property type="entry name" value="Tscrpt_reg_Rrf2"/>
</dbReference>
<dbReference type="Gene3D" id="1.10.10.10">
    <property type="entry name" value="Winged helix-like DNA-binding domain superfamily/Winged helix DNA-binding domain"/>
    <property type="match status" value="1"/>
</dbReference>
<proteinExistence type="predicted"/>
<protein>
    <submittedName>
        <fullName evidence="1">Putative HTH-type transcriptional regulator YwnA</fullName>
    </submittedName>
</protein>
<dbReference type="SUPFAM" id="SSF46785">
    <property type="entry name" value="Winged helix' DNA-binding domain"/>
    <property type="match status" value="1"/>
</dbReference>
<dbReference type="Proteomes" id="UP000490535">
    <property type="component" value="Unassembled WGS sequence"/>
</dbReference>
<dbReference type="InterPro" id="IPR036388">
    <property type="entry name" value="WH-like_DNA-bd_sf"/>
</dbReference>
<sequence length="152" mass="17206">MRKDSKLSRMLHVLLHMAREKKAFTSEYIATMLDTNPVVVRRTMSGLKKAGFVHADKGPGGGWTLIQNLNDISLYDIYQAVGEPTIFAIGNEQETPNCLVERVVNNALNQAMQEAQYILIQQLKTTNLAKLAQDFEYEWSLLDHETAKTTLH</sequence>
<evidence type="ECO:0000313" key="2">
    <source>
        <dbReference type="Proteomes" id="UP000490535"/>
    </source>
</evidence>
<dbReference type="EMBL" id="WNDP01000153">
    <property type="protein sequence ID" value="KAF1019060.1"/>
    <property type="molecule type" value="Genomic_DNA"/>
</dbReference>
<dbReference type="GO" id="GO:0003700">
    <property type="term" value="F:DNA-binding transcription factor activity"/>
    <property type="evidence" value="ECO:0007669"/>
    <property type="project" value="TreeGrafter"/>
</dbReference>
<dbReference type="GO" id="GO:0005829">
    <property type="term" value="C:cytosol"/>
    <property type="evidence" value="ECO:0007669"/>
    <property type="project" value="TreeGrafter"/>
</dbReference>
<dbReference type="PANTHER" id="PTHR33221">
    <property type="entry name" value="WINGED HELIX-TURN-HELIX TRANSCRIPTIONAL REGULATOR, RRF2 FAMILY"/>
    <property type="match status" value="1"/>
</dbReference>
<dbReference type="Pfam" id="PF02082">
    <property type="entry name" value="Rrf2"/>
    <property type="match status" value="1"/>
</dbReference>
<dbReference type="InterPro" id="IPR036390">
    <property type="entry name" value="WH_DNA-bd_sf"/>
</dbReference>
<organism evidence="1 2">
    <name type="scientific">Acinetobacter bereziniae</name>
    <name type="common">Acinetobacter genomosp. 10</name>
    <dbReference type="NCBI Taxonomy" id="106648"/>
    <lineage>
        <taxon>Bacteria</taxon>
        <taxon>Pseudomonadati</taxon>
        <taxon>Pseudomonadota</taxon>
        <taxon>Gammaproteobacteria</taxon>
        <taxon>Moraxellales</taxon>
        <taxon>Moraxellaceae</taxon>
        <taxon>Acinetobacter</taxon>
    </lineage>
</organism>